<keyword evidence="3" id="KW-1185">Reference proteome</keyword>
<evidence type="ECO:0000256" key="1">
    <source>
        <dbReference type="SAM" id="SignalP"/>
    </source>
</evidence>
<organism evidence="2 3">
    <name type="scientific">Pseudoduganella guangdongensis</name>
    <dbReference type="NCBI Taxonomy" id="2692179"/>
    <lineage>
        <taxon>Bacteria</taxon>
        <taxon>Pseudomonadati</taxon>
        <taxon>Pseudomonadota</taxon>
        <taxon>Betaproteobacteria</taxon>
        <taxon>Burkholderiales</taxon>
        <taxon>Oxalobacteraceae</taxon>
        <taxon>Telluria group</taxon>
        <taxon>Pseudoduganella</taxon>
    </lineage>
</organism>
<dbReference type="RefSeq" id="WP_161027994.1">
    <property type="nucleotide sequence ID" value="NZ_WWCJ01000024.1"/>
</dbReference>
<dbReference type="EMBL" id="WWCJ01000024">
    <property type="protein sequence ID" value="MYN05041.1"/>
    <property type="molecule type" value="Genomic_DNA"/>
</dbReference>
<keyword evidence="1" id="KW-0732">Signal</keyword>
<accession>A0A6N9HMW5</accession>
<dbReference type="AlphaFoldDB" id="A0A6N9HMW5"/>
<gene>
    <name evidence="2" type="ORF">GTP41_23370</name>
</gene>
<dbReference type="InterPro" id="IPR022265">
    <property type="entry name" value="CHP03790"/>
</dbReference>
<sequence length="337" mass="36011">MSTSAPKRCVIGALLLLAAGARAQSSAFLGPAQLALVVNDADPASVALGAYYAQLRAIPPQHIAHVRIDGRPARLDAAAFARLKGEIDRQLAPASDVRAVLFAWTAPYAVECNSLTSAYTLGFDAAQCVRSCAPGRKNPYFNASVLPAGMRLSMLLPAEPPALARTVAERGKAAGFSLPRAGAYFLRTSEAARNSRARFFPPSGAIPARKLTIHTLQQDVLEGAQDVMFYQTGMAQVGKLDSLHFLPGALADHLTSYGGDLLGGTQMSSLRWLEAGATASYGTVSEPCNHWQKFPHPQILLQHYLNGASAIEAYWRSVAWPAQGLFIGEPLARPYAR</sequence>
<evidence type="ECO:0000313" key="2">
    <source>
        <dbReference type="EMBL" id="MYN05041.1"/>
    </source>
</evidence>
<feature type="chain" id="PRO_5027071046" evidence="1">
    <location>
        <begin position="24"/>
        <end position="337"/>
    </location>
</feature>
<comment type="caution">
    <text evidence="2">The sequence shown here is derived from an EMBL/GenBank/DDBJ whole genome shotgun (WGS) entry which is preliminary data.</text>
</comment>
<evidence type="ECO:0000313" key="3">
    <source>
        <dbReference type="Proteomes" id="UP000448575"/>
    </source>
</evidence>
<name>A0A6N9HMW5_9BURK</name>
<proteinExistence type="predicted"/>
<dbReference type="Proteomes" id="UP000448575">
    <property type="component" value="Unassembled WGS sequence"/>
</dbReference>
<protein>
    <submittedName>
        <fullName evidence="2">TIGR03790 family protein</fullName>
    </submittedName>
</protein>
<reference evidence="2 3" key="1">
    <citation type="submission" date="2019-12" db="EMBL/GenBank/DDBJ databases">
        <title>Novel species isolated from a subtropical stream in China.</title>
        <authorList>
            <person name="Lu H."/>
        </authorList>
    </citation>
    <scope>NUCLEOTIDE SEQUENCE [LARGE SCALE GENOMIC DNA]</scope>
    <source>
        <strain evidence="2 3">DS3</strain>
    </source>
</reference>
<dbReference type="NCBIfam" id="TIGR03790">
    <property type="entry name" value="TIGR03790 family protein"/>
    <property type="match status" value="1"/>
</dbReference>
<feature type="signal peptide" evidence="1">
    <location>
        <begin position="1"/>
        <end position="23"/>
    </location>
</feature>